<evidence type="ECO:0000259" key="5">
    <source>
        <dbReference type="Pfam" id="PF16321"/>
    </source>
</evidence>
<keyword evidence="1" id="KW-0810">Translation regulation</keyword>
<proteinExistence type="predicted"/>
<protein>
    <recommendedName>
        <fullName evidence="3">Ribosome hibernation promoting factor</fullName>
    </recommendedName>
</protein>
<dbReference type="OrthoDB" id="115350at2"/>
<dbReference type="NCBIfam" id="TIGR00741">
    <property type="entry name" value="yfiA"/>
    <property type="match status" value="1"/>
</dbReference>
<evidence type="ECO:0000256" key="4">
    <source>
        <dbReference type="SAM" id="MobiDB-lite"/>
    </source>
</evidence>
<dbReference type="InParanoid" id="Q01PW5"/>
<dbReference type="eggNOG" id="COG1544">
    <property type="taxonomic scope" value="Bacteria"/>
</dbReference>
<dbReference type="Pfam" id="PF16321">
    <property type="entry name" value="Ribosom_S30AE_C"/>
    <property type="match status" value="1"/>
</dbReference>
<dbReference type="EMBL" id="CP000473">
    <property type="protein sequence ID" value="ABJ88305.1"/>
    <property type="molecule type" value="Genomic_DNA"/>
</dbReference>
<dbReference type="InterPro" id="IPR036567">
    <property type="entry name" value="RHF-like"/>
</dbReference>
<dbReference type="InterPro" id="IPR032528">
    <property type="entry name" value="Ribosom_S30AE_C"/>
</dbReference>
<dbReference type="FunCoup" id="Q01PW5">
    <property type="interactions" value="287"/>
</dbReference>
<evidence type="ECO:0000256" key="2">
    <source>
        <dbReference type="ARBA" id="ARBA00038695"/>
    </source>
</evidence>
<dbReference type="Pfam" id="PF02482">
    <property type="entry name" value="Ribosomal_S30AE"/>
    <property type="match status" value="1"/>
</dbReference>
<accession>Q01PW5</accession>
<name>Q01PW5_SOLUE</name>
<dbReference type="PANTHER" id="PTHR33231:SF1">
    <property type="entry name" value="30S RIBOSOMAL PROTEIN"/>
    <property type="match status" value="1"/>
</dbReference>
<feature type="domain" description="Sigma 54 modulation/S30EA ribosomal protein C-terminal" evidence="5">
    <location>
        <begin position="127"/>
        <end position="176"/>
    </location>
</feature>
<dbReference type="InterPro" id="IPR038416">
    <property type="entry name" value="Ribosom_S30AE_C_sf"/>
</dbReference>
<evidence type="ECO:0000256" key="3">
    <source>
        <dbReference type="ARBA" id="ARBA00041148"/>
    </source>
</evidence>
<feature type="region of interest" description="Disordered" evidence="4">
    <location>
        <begin position="93"/>
        <end position="139"/>
    </location>
</feature>
<dbReference type="CDD" id="cd00552">
    <property type="entry name" value="RaiA"/>
    <property type="match status" value="1"/>
</dbReference>
<dbReference type="GO" id="GO:0045900">
    <property type="term" value="P:negative regulation of translational elongation"/>
    <property type="evidence" value="ECO:0007669"/>
    <property type="project" value="TreeGrafter"/>
</dbReference>
<dbReference type="Gene3D" id="3.30.160.100">
    <property type="entry name" value="Ribosome hibernation promotion factor-like"/>
    <property type="match status" value="1"/>
</dbReference>
<reference evidence="6" key="1">
    <citation type="submission" date="2006-10" db="EMBL/GenBank/DDBJ databases">
        <title>Complete sequence of Solibacter usitatus Ellin6076.</title>
        <authorList>
            <consortium name="US DOE Joint Genome Institute"/>
            <person name="Copeland A."/>
            <person name="Lucas S."/>
            <person name="Lapidus A."/>
            <person name="Barry K."/>
            <person name="Detter J.C."/>
            <person name="Glavina del Rio T."/>
            <person name="Hammon N."/>
            <person name="Israni S."/>
            <person name="Dalin E."/>
            <person name="Tice H."/>
            <person name="Pitluck S."/>
            <person name="Thompson L.S."/>
            <person name="Brettin T."/>
            <person name="Bruce D."/>
            <person name="Han C."/>
            <person name="Tapia R."/>
            <person name="Gilna P."/>
            <person name="Schmutz J."/>
            <person name="Larimer F."/>
            <person name="Land M."/>
            <person name="Hauser L."/>
            <person name="Kyrpides N."/>
            <person name="Mikhailova N."/>
            <person name="Janssen P.H."/>
            <person name="Kuske C.R."/>
            <person name="Richardson P."/>
        </authorList>
    </citation>
    <scope>NUCLEOTIDE SEQUENCE</scope>
    <source>
        <strain evidence="6">Ellin6076</strain>
    </source>
</reference>
<dbReference type="Gene3D" id="3.30.505.50">
    <property type="entry name" value="Sigma 54 modulation/S30EA ribosomal protein, C-terminal domain"/>
    <property type="match status" value="1"/>
</dbReference>
<dbReference type="InterPro" id="IPR003489">
    <property type="entry name" value="RHF/RaiA"/>
</dbReference>
<gene>
    <name evidence="6" type="ordered locus">Acid_7396</name>
</gene>
<dbReference type="KEGG" id="sus:Acid_7396"/>
<keyword evidence="6" id="KW-0689">Ribosomal protein</keyword>
<dbReference type="InterPro" id="IPR050574">
    <property type="entry name" value="HPF/YfiA_ribosome-assoc"/>
</dbReference>
<dbReference type="PANTHER" id="PTHR33231">
    <property type="entry name" value="30S RIBOSOMAL PROTEIN"/>
    <property type="match status" value="1"/>
</dbReference>
<keyword evidence="6" id="KW-0687">Ribonucleoprotein</keyword>
<dbReference type="GO" id="GO:0022627">
    <property type="term" value="C:cytosolic small ribosomal subunit"/>
    <property type="evidence" value="ECO:0007669"/>
    <property type="project" value="TreeGrafter"/>
</dbReference>
<evidence type="ECO:0000313" key="6">
    <source>
        <dbReference type="EMBL" id="ABJ88305.1"/>
    </source>
</evidence>
<dbReference type="HOGENOM" id="CLU_071472_0_3_0"/>
<dbReference type="STRING" id="234267.Acid_7396"/>
<dbReference type="GO" id="GO:0043024">
    <property type="term" value="F:ribosomal small subunit binding"/>
    <property type="evidence" value="ECO:0007669"/>
    <property type="project" value="TreeGrafter"/>
</dbReference>
<dbReference type="SUPFAM" id="SSF69754">
    <property type="entry name" value="Ribosome binding protein Y (YfiA homologue)"/>
    <property type="match status" value="1"/>
</dbReference>
<feature type="compositionally biased region" description="Basic residues" evidence="4">
    <location>
        <begin position="128"/>
        <end position="138"/>
    </location>
</feature>
<comment type="subunit">
    <text evidence="2">Associates exclusively with 100S ribosomes, which are dimers of 70S ribosomes.</text>
</comment>
<sequence length="181" mass="20716">MKITYTGRQVELKPAQAKKLEARFAKIGRLLDGGKRECEVHVILSLERHLHKAEATINYYNHQLVGIGSSSDLFEAIDGASEKLEKQCLKERTKFRDSKRTPHKAAPEVETETAAPAEPEPGPDSRVHRVKPHQKRKPMTLEEALMEMDGRRDYLVYRDAETDRVNVLVRRRDGQFDLVEA</sequence>
<organism evidence="6">
    <name type="scientific">Solibacter usitatus (strain Ellin6076)</name>
    <dbReference type="NCBI Taxonomy" id="234267"/>
    <lineage>
        <taxon>Bacteria</taxon>
        <taxon>Pseudomonadati</taxon>
        <taxon>Acidobacteriota</taxon>
        <taxon>Terriglobia</taxon>
        <taxon>Bryobacterales</taxon>
        <taxon>Solibacteraceae</taxon>
        <taxon>Candidatus Solibacter</taxon>
    </lineage>
</organism>
<evidence type="ECO:0000256" key="1">
    <source>
        <dbReference type="ARBA" id="ARBA00022845"/>
    </source>
</evidence>
<dbReference type="AlphaFoldDB" id="Q01PW5"/>